<dbReference type="InterPro" id="IPR038731">
    <property type="entry name" value="RgtA/B/C-like"/>
</dbReference>
<evidence type="ECO:0000256" key="6">
    <source>
        <dbReference type="ARBA" id="ARBA00022989"/>
    </source>
</evidence>
<keyword evidence="2" id="KW-1003">Cell membrane</keyword>
<evidence type="ECO:0000256" key="4">
    <source>
        <dbReference type="ARBA" id="ARBA00022679"/>
    </source>
</evidence>
<feature type="transmembrane region" description="Helical" evidence="8">
    <location>
        <begin position="55"/>
        <end position="73"/>
    </location>
</feature>
<gene>
    <name evidence="10" type="ORF">A3E46_00895</name>
</gene>
<keyword evidence="7 8" id="KW-0472">Membrane</keyword>
<evidence type="ECO:0000313" key="10">
    <source>
        <dbReference type="EMBL" id="OGM56596.1"/>
    </source>
</evidence>
<dbReference type="GO" id="GO:0016763">
    <property type="term" value="F:pentosyltransferase activity"/>
    <property type="evidence" value="ECO:0007669"/>
    <property type="project" value="TreeGrafter"/>
</dbReference>
<feature type="domain" description="Glycosyltransferase RgtA/B/C/D-like" evidence="9">
    <location>
        <begin position="35"/>
        <end position="185"/>
    </location>
</feature>
<feature type="transmembrane region" description="Helical" evidence="8">
    <location>
        <begin position="283"/>
        <end position="304"/>
    </location>
</feature>
<dbReference type="EMBL" id="MGGZ01000027">
    <property type="protein sequence ID" value="OGM56596.1"/>
    <property type="molecule type" value="Genomic_DNA"/>
</dbReference>
<keyword evidence="6 8" id="KW-1133">Transmembrane helix</keyword>
<evidence type="ECO:0000256" key="2">
    <source>
        <dbReference type="ARBA" id="ARBA00022475"/>
    </source>
</evidence>
<feature type="non-terminal residue" evidence="10">
    <location>
        <position position="412"/>
    </location>
</feature>
<feature type="transmembrane region" description="Helical" evidence="8">
    <location>
        <begin position="209"/>
        <end position="226"/>
    </location>
</feature>
<accession>A0A1F8AXY8</accession>
<evidence type="ECO:0000256" key="7">
    <source>
        <dbReference type="ARBA" id="ARBA00023136"/>
    </source>
</evidence>
<feature type="transmembrane region" description="Helical" evidence="8">
    <location>
        <begin position="127"/>
        <end position="154"/>
    </location>
</feature>
<dbReference type="PANTHER" id="PTHR33908:SF11">
    <property type="entry name" value="MEMBRANE PROTEIN"/>
    <property type="match status" value="1"/>
</dbReference>
<dbReference type="Pfam" id="PF13231">
    <property type="entry name" value="PMT_2"/>
    <property type="match status" value="1"/>
</dbReference>
<comment type="caution">
    <text evidence="10">The sequence shown here is derived from an EMBL/GenBank/DDBJ whole genome shotgun (WGS) entry which is preliminary data.</text>
</comment>
<feature type="transmembrane region" description="Helical" evidence="8">
    <location>
        <begin position="166"/>
        <end position="189"/>
    </location>
</feature>
<feature type="transmembrane region" description="Helical" evidence="8">
    <location>
        <begin position="238"/>
        <end position="254"/>
    </location>
</feature>
<evidence type="ECO:0000259" key="9">
    <source>
        <dbReference type="Pfam" id="PF13231"/>
    </source>
</evidence>
<keyword evidence="5 8" id="KW-0812">Transmembrane</keyword>
<evidence type="ECO:0000256" key="8">
    <source>
        <dbReference type="SAM" id="Phobius"/>
    </source>
</evidence>
<keyword evidence="4" id="KW-0808">Transferase</keyword>
<dbReference type="GO" id="GO:0005886">
    <property type="term" value="C:plasma membrane"/>
    <property type="evidence" value="ECO:0007669"/>
    <property type="project" value="UniProtKB-SubCell"/>
</dbReference>
<evidence type="ECO:0000256" key="5">
    <source>
        <dbReference type="ARBA" id="ARBA00022692"/>
    </source>
</evidence>
<organism evidence="10 11">
    <name type="scientific">Candidatus Woesebacteria bacterium RIFCSPHIGHO2_12_FULL_46_16</name>
    <dbReference type="NCBI Taxonomy" id="1802513"/>
    <lineage>
        <taxon>Bacteria</taxon>
        <taxon>Candidatus Woeseibacteriota</taxon>
    </lineage>
</organism>
<evidence type="ECO:0000256" key="3">
    <source>
        <dbReference type="ARBA" id="ARBA00022676"/>
    </source>
</evidence>
<reference evidence="10 11" key="1">
    <citation type="journal article" date="2016" name="Nat. Commun.">
        <title>Thousands of microbial genomes shed light on interconnected biogeochemical processes in an aquifer system.</title>
        <authorList>
            <person name="Anantharaman K."/>
            <person name="Brown C.T."/>
            <person name="Hug L.A."/>
            <person name="Sharon I."/>
            <person name="Castelle C.J."/>
            <person name="Probst A.J."/>
            <person name="Thomas B.C."/>
            <person name="Singh A."/>
            <person name="Wilkins M.J."/>
            <person name="Karaoz U."/>
            <person name="Brodie E.L."/>
            <person name="Williams K.H."/>
            <person name="Hubbard S.S."/>
            <person name="Banfield J.F."/>
        </authorList>
    </citation>
    <scope>NUCLEOTIDE SEQUENCE [LARGE SCALE GENOMIC DNA]</scope>
</reference>
<comment type="subcellular location">
    <subcellularLocation>
        <location evidence="1">Cell membrane</location>
        <topology evidence="1">Multi-pass membrane protein</topology>
    </subcellularLocation>
</comment>
<feature type="transmembrane region" description="Helical" evidence="8">
    <location>
        <begin position="85"/>
        <end position="103"/>
    </location>
</feature>
<proteinExistence type="predicted"/>
<keyword evidence="3" id="KW-0328">Glycosyltransferase</keyword>
<name>A0A1F8AXY8_9BACT</name>
<dbReference type="InterPro" id="IPR050297">
    <property type="entry name" value="LipidA_mod_glycosyltrf_83"/>
</dbReference>
<evidence type="ECO:0000313" key="11">
    <source>
        <dbReference type="Proteomes" id="UP000178313"/>
    </source>
</evidence>
<protein>
    <recommendedName>
        <fullName evidence="9">Glycosyltransferase RgtA/B/C/D-like domain-containing protein</fullName>
    </recommendedName>
</protein>
<evidence type="ECO:0000256" key="1">
    <source>
        <dbReference type="ARBA" id="ARBA00004651"/>
    </source>
</evidence>
<dbReference type="STRING" id="1802513.A3E46_00895"/>
<dbReference type="PANTHER" id="PTHR33908">
    <property type="entry name" value="MANNOSYLTRANSFERASE YKCB-RELATED"/>
    <property type="match status" value="1"/>
</dbReference>
<dbReference type="AlphaFoldDB" id="A0A1F8AXY8"/>
<sequence length="412" mass="47129">MNQFTASLWGDEAFSAILSSKSILEIIKISTHEPHPPFFNILENLWFRIFGSSEVSIRLLTFILLLVAVYFVYKIGEHLWDKKTAAFAAALTLFNPFLFAYGFEGRMYSLLVATVTASFYFFLKKKWAFYIIATTLALYTQHYSFFAVFVQGLIFLKEFFWGNKKLAVSILKSFVVIGILYSPWLIPLYNQTKLVGGGFWLGRPTTKDLLSLFIKYLNISLILLLLRNWTKDFRKSLVLVLWAVLPILLAWGVSQKLTPIFFDRYLIYTIPPAMLLAASERRAVSHLIIAIVLGTFLLADFIYFTHPTKRPFRELATYVKEVRRGDDVLLNWNSSAHHLWEAKYYGIPAPLYVPEGKDKLPFFVGTALMTDEDVISSLPKKTNRIGVITSGPIEEISLAGYTKEEDKVFGPL</sequence>
<dbReference type="Proteomes" id="UP000178313">
    <property type="component" value="Unassembled WGS sequence"/>
</dbReference>
<dbReference type="GO" id="GO:0009103">
    <property type="term" value="P:lipopolysaccharide biosynthetic process"/>
    <property type="evidence" value="ECO:0007669"/>
    <property type="project" value="UniProtKB-ARBA"/>
</dbReference>